<accession>A0ABR1QVI6</accession>
<dbReference type="Gene3D" id="3.40.50.1820">
    <property type="entry name" value="alpha/beta hydrolase"/>
    <property type="match status" value="1"/>
</dbReference>
<dbReference type="GeneID" id="92070257"/>
<dbReference type="RefSeq" id="XP_066706088.1">
    <property type="nucleotide sequence ID" value="XM_066837195.1"/>
</dbReference>
<comment type="similarity">
    <text evidence="3">Belongs to the kynurenine formamidase family.</text>
</comment>
<comment type="subunit">
    <text evidence="3">Homodimer.</text>
</comment>
<evidence type="ECO:0000256" key="1">
    <source>
        <dbReference type="ARBA" id="ARBA00022801"/>
    </source>
</evidence>
<evidence type="ECO:0000256" key="3">
    <source>
        <dbReference type="HAMAP-Rule" id="MF_03014"/>
    </source>
</evidence>
<comment type="domain">
    <text evidence="3">The main chain amide nitrogen atoms of the second glycine and its adjacent residue in the HGGXW motif define the oxyanion hole, and stabilize the oxyanion that forms during the nucleophilic attack by the catalytic serine during substrate cleavage.</text>
</comment>
<dbReference type="InterPro" id="IPR027519">
    <property type="entry name" value="KFase_ver/fungi-typ"/>
</dbReference>
<dbReference type="EC" id="3.5.1.9" evidence="3"/>
<comment type="caution">
    <text evidence="5">The sequence shown here is derived from an EMBL/GenBank/DDBJ whole genome shotgun (WGS) entry which is preliminary data.</text>
</comment>
<keyword evidence="6" id="KW-1185">Reference proteome</keyword>
<keyword evidence="2 3" id="KW-0823">Tryptophan catabolism</keyword>
<protein>
    <recommendedName>
        <fullName evidence="3">Kynurenine formamidase</fullName>
        <shortName evidence="3">KFA</shortName>
        <shortName evidence="3">KFase</shortName>
        <ecNumber evidence="3">3.5.1.9</ecNumber>
    </recommendedName>
    <alternativeName>
        <fullName evidence="3">Arylformamidase</fullName>
    </alternativeName>
    <alternativeName>
        <fullName evidence="3">N-formylkynurenine formamidase</fullName>
        <shortName evidence="3">FKF</shortName>
    </alternativeName>
</protein>
<dbReference type="PANTHER" id="PTHR48081">
    <property type="entry name" value="AB HYDROLASE SUPERFAMILY PROTEIN C4A8.06C"/>
    <property type="match status" value="1"/>
</dbReference>
<feature type="active site" evidence="3">
    <location>
        <position position="247"/>
    </location>
</feature>
<dbReference type="Proteomes" id="UP001391051">
    <property type="component" value="Unassembled WGS sequence"/>
</dbReference>
<dbReference type="PANTHER" id="PTHR48081:SF33">
    <property type="entry name" value="KYNURENINE FORMAMIDASE"/>
    <property type="match status" value="1"/>
</dbReference>
<comment type="function">
    <text evidence="3">Catalyzes the hydrolysis of N-formyl-L-kynurenine to L-kynurenine, the second step in the kynurenine pathway of tryptophan degradation. Kynurenine may be further oxidized to nicotinic acid, NAD(H) and NADP(H). Required for elimination of toxic metabolites.</text>
</comment>
<dbReference type="HAMAP" id="MF_03014">
    <property type="entry name" value="KFase"/>
    <property type="match status" value="1"/>
</dbReference>
<evidence type="ECO:0000313" key="5">
    <source>
        <dbReference type="EMBL" id="KAK7966696.1"/>
    </source>
</evidence>
<organism evidence="5 6">
    <name type="scientific">Apiospora aurea</name>
    <dbReference type="NCBI Taxonomy" id="335848"/>
    <lineage>
        <taxon>Eukaryota</taxon>
        <taxon>Fungi</taxon>
        <taxon>Dikarya</taxon>
        <taxon>Ascomycota</taxon>
        <taxon>Pezizomycotina</taxon>
        <taxon>Sordariomycetes</taxon>
        <taxon>Xylariomycetidae</taxon>
        <taxon>Amphisphaeriales</taxon>
        <taxon>Apiosporaceae</taxon>
        <taxon>Apiospora</taxon>
    </lineage>
</organism>
<evidence type="ECO:0000313" key="6">
    <source>
        <dbReference type="Proteomes" id="UP001391051"/>
    </source>
</evidence>
<keyword evidence="1 3" id="KW-0378">Hydrolase</keyword>
<dbReference type="EMBL" id="JAQQWE010000001">
    <property type="protein sequence ID" value="KAK7966696.1"/>
    <property type="molecule type" value="Genomic_DNA"/>
</dbReference>
<dbReference type="SUPFAM" id="SSF53474">
    <property type="entry name" value="alpha/beta-Hydrolases"/>
    <property type="match status" value="1"/>
</dbReference>
<feature type="short sequence motif" description="HGGXW" evidence="3">
    <location>
        <begin position="56"/>
        <end position="60"/>
    </location>
</feature>
<sequence>MASSTLQYDTIKYGPHDLQTIGLWGSVKEGHLAGKTWIMATSPMIPLSNAGLSYLHGGAWRDPRKTHLDFTPTLNHFHALPESSRVGGYASIDYRLSPHPEFPQDPASTPPEKLRNASHPDHLRDVWSGLQLLQQSFGFGGDYIVVGHSAGATMAYQLLMGATALGGEGAEVPSGVELPRAVVGFQGIYDLRGLVARFGPGYAGFITAAFGDDTSAWDRASPMKYTGGFASNWKGGEVTVLGRSPDDELVDAAELEGMAQVLEKEGINHLVFKDMKGSHDGVWQDGQHVARLIAETIKAISP</sequence>
<feature type="active site" description="Nucleophile" evidence="3">
    <location>
        <position position="149"/>
    </location>
</feature>
<evidence type="ECO:0000256" key="4">
    <source>
        <dbReference type="SAM" id="MobiDB-lite"/>
    </source>
</evidence>
<dbReference type="InterPro" id="IPR050300">
    <property type="entry name" value="GDXG_lipolytic_enzyme"/>
</dbReference>
<dbReference type="InterPro" id="IPR029058">
    <property type="entry name" value="AB_hydrolase_fold"/>
</dbReference>
<evidence type="ECO:0000256" key="2">
    <source>
        <dbReference type="ARBA" id="ARBA00023079"/>
    </source>
</evidence>
<comment type="catalytic activity">
    <reaction evidence="3">
        <text>N-formyl-L-kynurenine + H2O = L-kynurenine + formate + H(+)</text>
        <dbReference type="Rhea" id="RHEA:13009"/>
        <dbReference type="ChEBI" id="CHEBI:15377"/>
        <dbReference type="ChEBI" id="CHEBI:15378"/>
        <dbReference type="ChEBI" id="CHEBI:15740"/>
        <dbReference type="ChEBI" id="CHEBI:57959"/>
        <dbReference type="ChEBI" id="CHEBI:58629"/>
        <dbReference type="EC" id="3.5.1.9"/>
    </reaction>
</comment>
<gene>
    <name evidence="5" type="ORF">PG986_000973</name>
</gene>
<feature type="active site" evidence="3">
    <location>
        <position position="279"/>
    </location>
</feature>
<proteinExistence type="inferred from homology"/>
<feature type="region of interest" description="Disordered" evidence="4">
    <location>
        <begin position="100"/>
        <end position="119"/>
    </location>
</feature>
<name>A0ABR1QVI6_9PEZI</name>
<dbReference type="GO" id="GO:0016787">
    <property type="term" value="F:hydrolase activity"/>
    <property type="evidence" value="ECO:0007669"/>
    <property type="project" value="UniProtKB-KW"/>
</dbReference>
<reference evidence="5 6" key="1">
    <citation type="submission" date="2023-01" db="EMBL/GenBank/DDBJ databases">
        <title>Analysis of 21 Apiospora genomes using comparative genomics revels a genus with tremendous synthesis potential of carbohydrate active enzymes and secondary metabolites.</title>
        <authorList>
            <person name="Sorensen T."/>
        </authorList>
    </citation>
    <scope>NUCLEOTIDE SEQUENCE [LARGE SCALE GENOMIC DNA]</scope>
    <source>
        <strain evidence="5 6">CBS 24483</strain>
    </source>
</reference>
<comment type="pathway">
    <text evidence="3">Amino-acid degradation; L-tryptophan degradation via kynurenine pathway; L-kynurenine from L-tryptophan: step 2/2.</text>
</comment>